<evidence type="ECO:0000256" key="1">
    <source>
        <dbReference type="SAM" id="MobiDB-lite"/>
    </source>
</evidence>
<evidence type="ECO:0000313" key="4">
    <source>
        <dbReference type="EMBL" id="WTQ75691.1"/>
    </source>
</evidence>
<dbReference type="AlphaFoldDB" id="A0AAU1LX19"/>
<feature type="compositionally biased region" description="Basic and acidic residues" evidence="1">
    <location>
        <begin position="13"/>
        <end position="29"/>
    </location>
</feature>
<keyword evidence="2" id="KW-1133">Transmembrane helix</keyword>
<feature type="region of interest" description="Disordered" evidence="1">
    <location>
        <begin position="1"/>
        <end position="44"/>
    </location>
</feature>
<organism evidence="4">
    <name type="scientific">Streptomyces sp. NBC_00148</name>
    <dbReference type="NCBI Taxonomy" id="2903626"/>
    <lineage>
        <taxon>Bacteria</taxon>
        <taxon>Bacillati</taxon>
        <taxon>Actinomycetota</taxon>
        <taxon>Actinomycetes</taxon>
        <taxon>Kitasatosporales</taxon>
        <taxon>Streptomycetaceae</taxon>
        <taxon>Streptomyces</taxon>
    </lineage>
</organism>
<keyword evidence="2" id="KW-0812">Transmembrane</keyword>
<evidence type="ECO:0000256" key="2">
    <source>
        <dbReference type="SAM" id="Phobius"/>
    </source>
</evidence>
<name>A0AAU1LX19_9ACTN</name>
<dbReference type="EMBL" id="CP108169">
    <property type="protein sequence ID" value="WTQ75691.1"/>
    <property type="molecule type" value="Genomic_DNA"/>
</dbReference>
<evidence type="ECO:0000259" key="3">
    <source>
        <dbReference type="Pfam" id="PF07811"/>
    </source>
</evidence>
<feature type="domain" description="TadE-like" evidence="3">
    <location>
        <begin position="47"/>
        <end position="89"/>
    </location>
</feature>
<keyword evidence="2" id="KW-0472">Membrane</keyword>
<dbReference type="Pfam" id="PF07811">
    <property type="entry name" value="TadE"/>
    <property type="match status" value="1"/>
</dbReference>
<feature type="transmembrane region" description="Helical" evidence="2">
    <location>
        <begin position="51"/>
        <end position="75"/>
    </location>
</feature>
<sequence>MAPVRTTRAAGRAADETAGRSSRAADDAAGRSPRAARQRARRRGDRGSTAIEYLGFLPVLILIGMAGLQLGLIAYTAQQAGTGARAAARTASQDGLRGSYERVGKASMTGWVAQRARIAPPSGGDSVTVKVTVTVPDVLLGLLGDRTVEKSATMPRD</sequence>
<dbReference type="InterPro" id="IPR012495">
    <property type="entry name" value="TadE-like_dom"/>
</dbReference>
<feature type="compositionally biased region" description="Basic residues" evidence="1">
    <location>
        <begin position="34"/>
        <end position="44"/>
    </location>
</feature>
<protein>
    <submittedName>
        <fullName evidence="4">Pilus assembly protein</fullName>
    </submittedName>
</protein>
<gene>
    <name evidence="4" type="ORF">OG222_22470</name>
</gene>
<reference evidence="4" key="1">
    <citation type="submission" date="2022-10" db="EMBL/GenBank/DDBJ databases">
        <title>The complete genomes of actinobacterial strains from the NBC collection.</title>
        <authorList>
            <person name="Joergensen T.S."/>
            <person name="Alvarez Arevalo M."/>
            <person name="Sterndorff E.B."/>
            <person name="Faurdal D."/>
            <person name="Vuksanovic O."/>
            <person name="Mourched A.-S."/>
            <person name="Charusanti P."/>
            <person name="Shaw S."/>
            <person name="Blin K."/>
            <person name="Weber T."/>
        </authorList>
    </citation>
    <scope>NUCLEOTIDE SEQUENCE</scope>
    <source>
        <strain evidence="4">NBC_00148</strain>
    </source>
</reference>
<accession>A0AAU1LX19</accession>
<proteinExistence type="predicted"/>